<dbReference type="Pfam" id="PF03739">
    <property type="entry name" value="LptF_LptG"/>
    <property type="match status" value="1"/>
</dbReference>
<feature type="transmembrane region" description="Helical" evidence="9">
    <location>
        <begin position="331"/>
        <end position="350"/>
    </location>
</feature>
<keyword evidence="6 9" id="KW-1133">Transmembrane helix</keyword>
<comment type="subunit">
    <text evidence="8">Component of the lipopolysaccharide transport and assembly complex. The LptBFG transporter is composed of two ATP-binding proteins (LptB) and two transmembrane proteins (LptF and LptG).</text>
</comment>
<evidence type="ECO:0000313" key="11">
    <source>
        <dbReference type="Proteomes" id="UP001564408"/>
    </source>
</evidence>
<keyword evidence="4" id="KW-1003">Cell membrane</keyword>
<evidence type="ECO:0000256" key="4">
    <source>
        <dbReference type="ARBA" id="ARBA00022475"/>
    </source>
</evidence>
<evidence type="ECO:0000256" key="5">
    <source>
        <dbReference type="ARBA" id="ARBA00022692"/>
    </source>
</evidence>
<dbReference type="PANTHER" id="PTHR33529">
    <property type="entry name" value="SLR0882 PROTEIN-RELATED"/>
    <property type="match status" value="1"/>
</dbReference>
<feature type="transmembrane region" description="Helical" evidence="9">
    <location>
        <begin position="273"/>
        <end position="291"/>
    </location>
</feature>
<reference evidence="10 11" key="1">
    <citation type="submission" date="2024-05" db="EMBL/GenBank/DDBJ databases">
        <title>Genome Sequence and Characterization of the New Strain Purple Sulfur Bacterium of Genus Thioalkalicoccus.</title>
        <authorList>
            <person name="Bryantseva I.A."/>
            <person name="Kyndt J.A."/>
            <person name="Imhoff J.F."/>
        </authorList>
    </citation>
    <scope>NUCLEOTIDE SEQUENCE [LARGE SCALE GENOMIC DNA]</scope>
    <source>
        <strain evidence="10 11">Um2</strain>
    </source>
</reference>
<dbReference type="Proteomes" id="UP001564408">
    <property type="component" value="Unassembled WGS sequence"/>
</dbReference>
<gene>
    <name evidence="10" type="primary">lptG</name>
    <name evidence="10" type="ORF">ABC977_12715</name>
</gene>
<dbReference type="InterPro" id="IPR030923">
    <property type="entry name" value="LptG"/>
</dbReference>
<accession>A0ABV4BH04</accession>
<evidence type="ECO:0000313" key="10">
    <source>
        <dbReference type="EMBL" id="MEY6433264.1"/>
    </source>
</evidence>
<comment type="subcellular location">
    <subcellularLocation>
        <location evidence="2">Cell membrane</location>
        <topology evidence="2">Multi-pass membrane protein</topology>
    </subcellularLocation>
</comment>
<evidence type="ECO:0000256" key="8">
    <source>
        <dbReference type="ARBA" id="ARBA00026081"/>
    </source>
</evidence>
<comment type="similarity">
    <text evidence="3">Belongs to the LptF/LptG family.</text>
</comment>
<feature type="transmembrane region" description="Helical" evidence="9">
    <location>
        <begin position="303"/>
        <end position="325"/>
    </location>
</feature>
<dbReference type="InterPro" id="IPR005495">
    <property type="entry name" value="LptG/LptF_permease"/>
</dbReference>
<feature type="transmembrane region" description="Helical" evidence="9">
    <location>
        <begin position="60"/>
        <end position="82"/>
    </location>
</feature>
<sequence length="354" mass="38965">MRILDRYIAGAVIGGTFMALAALLPLIGFFILADEIDQIGERDYHFVDALIYVALNMPRYLYQVFPIATLIGALIGLGSLAARSELVAMRAAGLSIGRIVFAAIQGGILLTLVAVAIGEVVAPFTQQQALQMRTQALTGHVMQRTPSGVWARDGLAFVNIREVVSGGHLRDIHIYELAPDQALTLATHAREARFSGGHWTLEEIARSHVSPEGVQVERIDLARWDSLLDPRLLEVIVVEPQALPVWDLYRYIRYLDTTEQDARAYQIALWAKIAYPVLILAMILVAIPILVGSARTPGLGPQIVAGIVIGVLFYIFSRTLVYLSLVFHLDPMLAAVLPPLLFLLSAFWLLRRIG</sequence>
<feature type="transmembrane region" description="Helical" evidence="9">
    <location>
        <begin position="94"/>
        <end position="117"/>
    </location>
</feature>
<keyword evidence="11" id="KW-1185">Reference proteome</keyword>
<dbReference type="EMBL" id="JBDKXB010000018">
    <property type="protein sequence ID" value="MEY6433264.1"/>
    <property type="molecule type" value="Genomic_DNA"/>
</dbReference>
<keyword evidence="7 9" id="KW-0472">Membrane</keyword>
<comment type="caution">
    <text evidence="10">The sequence shown here is derived from an EMBL/GenBank/DDBJ whole genome shotgun (WGS) entry which is preliminary data.</text>
</comment>
<name>A0ABV4BH04_9GAMM</name>
<dbReference type="RefSeq" id="WP_369667648.1">
    <property type="nucleotide sequence ID" value="NZ_JBDKXB010000018.1"/>
</dbReference>
<evidence type="ECO:0000256" key="6">
    <source>
        <dbReference type="ARBA" id="ARBA00022989"/>
    </source>
</evidence>
<dbReference type="PANTHER" id="PTHR33529:SF2">
    <property type="entry name" value="LIPOPOLYSACCHARIDE EXPORT SYSTEM PERMEASE PROTEIN LPTG"/>
    <property type="match status" value="1"/>
</dbReference>
<feature type="transmembrane region" description="Helical" evidence="9">
    <location>
        <begin position="7"/>
        <end position="33"/>
    </location>
</feature>
<keyword evidence="5 9" id="KW-0812">Transmembrane</keyword>
<evidence type="ECO:0000256" key="1">
    <source>
        <dbReference type="ARBA" id="ARBA00002265"/>
    </source>
</evidence>
<evidence type="ECO:0000256" key="9">
    <source>
        <dbReference type="SAM" id="Phobius"/>
    </source>
</evidence>
<evidence type="ECO:0000256" key="7">
    <source>
        <dbReference type="ARBA" id="ARBA00023136"/>
    </source>
</evidence>
<evidence type="ECO:0000256" key="3">
    <source>
        <dbReference type="ARBA" id="ARBA00007725"/>
    </source>
</evidence>
<dbReference type="NCBIfam" id="TIGR04408">
    <property type="entry name" value="LptG_lptG"/>
    <property type="match status" value="1"/>
</dbReference>
<evidence type="ECO:0000256" key="2">
    <source>
        <dbReference type="ARBA" id="ARBA00004651"/>
    </source>
</evidence>
<comment type="function">
    <text evidence="1">Part of the ABC transporter complex LptBFG involved in the translocation of lipopolysaccharide (LPS) from the inner membrane to the outer membrane.</text>
</comment>
<proteinExistence type="inferred from homology"/>
<organism evidence="10 11">
    <name type="scientific">Thioalkalicoccus limnaeus</name>
    <dbReference type="NCBI Taxonomy" id="120681"/>
    <lineage>
        <taxon>Bacteria</taxon>
        <taxon>Pseudomonadati</taxon>
        <taxon>Pseudomonadota</taxon>
        <taxon>Gammaproteobacteria</taxon>
        <taxon>Chromatiales</taxon>
        <taxon>Chromatiaceae</taxon>
        <taxon>Thioalkalicoccus</taxon>
    </lineage>
</organism>
<protein>
    <submittedName>
        <fullName evidence="10">LPS export ABC transporter permease LptG</fullName>
    </submittedName>
</protein>